<reference evidence="7 8" key="1">
    <citation type="journal article" date="2021" name="BMC Genomics">
        <title>Datura genome reveals duplications of psychoactive alkaloid biosynthetic genes and high mutation rate following tissue culture.</title>
        <authorList>
            <person name="Rajewski A."/>
            <person name="Carter-House D."/>
            <person name="Stajich J."/>
            <person name="Litt A."/>
        </authorList>
    </citation>
    <scope>NUCLEOTIDE SEQUENCE [LARGE SCALE GENOMIC DNA]</scope>
    <source>
        <strain evidence="7">AR-01</strain>
    </source>
</reference>
<sequence length="466" mass="51935">MAIAYMEDPQLRIENPCLKDEANVNVKPTHAEDNRKRHLNVVFIGHVDAGKSTAGGQILFLSGQVDNRTIQKYEKEAKDKSRESWYMAYIMDTNEEERVKGKTVEVGRAHFETETTRFTILDAPGHKSYVPNMISGASQADIGVLVISARKGEFETGYERGGQTREHVQLAKTLGVSKLLVVVNKMDDPTVNWSKERYDEIESKMIPFLKSSKYNVKKDVQFLPISGLLGSNMKTRVEKGVCPWWDGPCLFEALDAVEIPSRDPEGPLRMPIIDKFKDMGTVVMGKIESGSICEGDNLLMMPNKAAVKVLAIFCDDGRVRYADPGENVRVRLSGVEEEDILSGFVLCNVAKPIPAVTEFVAQLQILELSDNAIFTAGYKAVLHIHAILEECEIIELMQQIDLKTAKPMKKKPLFVKNSAIILSRVKVNNLICIEKFSDFPQLGRFTLRSEGKTVAVGKVTTLPTVA</sequence>
<comment type="caution">
    <text evidence="7">The sequence shown here is derived from an EMBL/GenBank/DDBJ whole genome shotgun (WGS) entry which is preliminary data.</text>
</comment>
<proteinExistence type="inferred from homology"/>
<evidence type="ECO:0000313" key="7">
    <source>
        <dbReference type="EMBL" id="MCD7446671.1"/>
    </source>
</evidence>
<protein>
    <recommendedName>
        <fullName evidence="6">Tr-type G domain-containing protein</fullName>
    </recommendedName>
</protein>
<dbReference type="Pfam" id="PF22594">
    <property type="entry name" value="GTP-eEF1A_C"/>
    <property type="match status" value="1"/>
</dbReference>
<comment type="function">
    <text evidence="1">This protein promotes the GTP-dependent binding of aminoacyl-tRNA to the A-site of ribosomes during protein biosynthesis.</text>
</comment>
<dbReference type="Pfam" id="PF00009">
    <property type="entry name" value="GTP_EFTU"/>
    <property type="match status" value="1"/>
</dbReference>
<feature type="domain" description="Tr-type G" evidence="6">
    <location>
        <begin position="36"/>
        <end position="265"/>
    </location>
</feature>
<dbReference type="PRINTS" id="PR00315">
    <property type="entry name" value="ELONGATNFCT"/>
</dbReference>
<dbReference type="Gene3D" id="2.40.30.10">
    <property type="entry name" value="Translation factors"/>
    <property type="match status" value="2"/>
</dbReference>
<dbReference type="Proteomes" id="UP000823775">
    <property type="component" value="Unassembled WGS sequence"/>
</dbReference>
<evidence type="ECO:0000313" key="8">
    <source>
        <dbReference type="Proteomes" id="UP000823775"/>
    </source>
</evidence>
<evidence type="ECO:0000256" key="5">
    <source>
        <dbReference type="ARBA" id="ARBA00023134"/>
    </source>
</evidence>
<gene>
    <name evidence="7" type="ORF">HAX54_014442</name>
</gene>
<dbReference type="InterPro" id="IPR004161">
    <property type="entry name" value="EFTu-like_2"/>
</dbReference>
<dbReference type="PROSITE" id="PS00301">
    <property type="entry name" value="G_TR_1"/>
    <property type="match status" value="1"/>
</dbReference>
<keyword evidence="3" id="KW-0488">Methylation</keyword>
<dbReference type="PANTHER" id="PTHR23115">
    <property type="entry name" value="TRANSLATION FACTOR"/>
    <property type="match status" value="1"/>
</dbReference>
<name>A0ABS8RIR2_DATST</name>
<evidence type="ECO:0000256" key="1">
    <source>
        <dbReference type="ARBA" id="ARBA00003982"/>
    </source>
</evidence>
<comment type="similarity">
    <text evidence="2">Belongs to the TRAFAC class translation factor GTPase superfamily. Classic translation factor GTPase family. EF-Tu/EF-1A subfamily.</text>
</comment>
<dbReference type="Gene3D" id="3.40.50.300">
    <property type="entry name" value="P-loop containing nucleotide triphosphate hydrolases"/>
    <property type="match status" value="1"/>
</dbReference>
<dbReference type="InterPro" id="IPR050100">
    <property type="entry name" value="TRAFAC_GTPase_members"/>
</dbReference>
<dbReference type="Pfam" id="PF03144">
    <property type="entry name" value="GTP_EFTU_D2"/>
    <property type="match status" value="1"/>
</dbReference>
<dbReference type="EMBL" id="JACEIK010000019">
    <property type="protein sequence ID" value="MCD7446671.1"/>
    <property type="molecule type" value="Genomic_DNA"/>
</dbReference>
<evidence type="ECO:0000256" key="3">
    <source>
        <dbReference type="ARBA" id="ARBA00022481"/>
    </source>
</evidence>
<accession>A0ABS8RIR2</accession>
<dbReference type="CDD" id="cd04089">
    <property type="entry name" value="eRF3_II"/>
    <property type="match status" value="1"/>
</dbReference>
<dbReference type="PROSITE" id="PS51722">
    <property type="entry name" value="G_TR_2"/>
    <property type="match status" value="1"/>
</dbReference>
<dbReference type="SUPFAM" id="SSF52540">
    <property type="entry name" value="P-loop containing nucleoside triphosphate hydrolases"/>
    <property type="match status" value="1"/>
</dbReference>
<organism evidence="7 8">
    <name type="scientific">Datura stramonium</name>
    <name type="common">Jimsonweed</name>
    <name type="synonym">Common thornapple</name>
    <dbReference type="NCBI Taxonomy" id="4076"/>
    <lineage>
        <taxon>Eukaryota</taxon>
        <taxon>Viridiplantae</taxon>
        <taxon>Streptophyta</taxon>
        <taxon>Embryophyta</taxon>
        <taxon>Tracheophyta</taxon>
        <taxon>Spermatophyta</taxon>
        <taxon>Magnoliopsida</taxon>
        <taxon>eudicotyledons</taxon>
        <taxon>Gunneridae</taxon>
        <taxon>Pentapetalae</taxon>
        <taxon>asterids</taxon>
        <taxon>lamiids</taxon>
        <taxon>Solanales</taxon>
        <taxon>Solanaceae</taxon>
        <taxon>Solanoideae</taxon>
        <taxon>Datureae</taxon>
        <taxon>Datura</taxon>
    </lineage>
</organism>
<evidence type="ECO:0000256" key="2">
    <source>
        <dbReference type="ARBA" id="ARBA00007249"/>
    </source>
</evidence>
<dbReference type="InterPro" id="IPR054696">
    <property type="entry name" value="GTP-eEF1A_C"/>
</dbReference>
<dbReference type="CDD" id="cd01883">
    <property type="entry name" value="EF1_alpha"/>
    <property type="match status" value="1"/>
</dbReference>
<dbReference type="InterPro" id="IPR000795">
    <property type="entry name" value="T_Tr_GTP-bd_dom"/>
</dbReference>
<keyword evidence="4" id="KW-0547">Nucleotide-binding</keyword>
<dbReference type="CDD" id="cd03704">
    <property type="entry name" value="eRF3_C_III"/>
    <property type="match status" value="1"/>
</dbReference>
<keyword evidence="5" id="KW-0342">GTP-binding</keyword>
<dbReference type="InterPro" id="IPR009000">
    <property type="entry name" value="Transl_B-barrel_sf"/>
</dbReference>
<keyword evidence="8" id="KW-1185">Reference proteome</keyword>
<evidence type="ECO:0000256" key="4">
    <source>
        <dbReference type="ARBA" id="ARBA00022741"/>
    </source>
</evidence>
<dbReference type="SUPFAM" id="SSF50447">
    <property type="entry name" value="Translation proteins"/>
    <property type="match status" value="1"/>
</dbReference>
<dbReference type="InterPro" id="IPR027417">
    <property type="entry name" value="P-loop_NTPase"/>
</dbReference>
<dbReference type="SUPFAM" id="SSF50465">
    <property type="entry name" value="EF-Tu/eEF-1alpha/eIF2-gamma C-terminal domain"/>
    <property type="match status" value="1"/>
</dbReference>
<dbReference type="InterPro" id="IPR031157">
    <property type="entry name" value="G_TR_CS"/>
</dbReference>
<evidence type="ECO:0000259" key="6">
    <source>
        <dbReference type="PROSITE" id="PS51722"/>
    </source>
</evidence>
<dbReference type="InterPro" id="IPR009001">
    <property type="entry name" value="Transl_elong_EF1A/Init_IF2_C"/>
</dbReference>